<sequence length="837" mass="93889">MKKQEEVSIKLVLNNKNLRFKTGELMNVSIHAKCKNIGSLEGIQYKWYLYRDGLEKCVKVTSTGTVVVSIHPMYAGSLFRLKLVMTANKRMFALGENGMCMSWENAEFVSVSSIAHIEFTPTCEEQVVSVEWCDKNTDVFYRKKMKKGEKSDTGQQTFHLQGERFGVVFCMVDLFGYNGKEVVVHREVSGLDEQCTQMINKSIVVPVTEGRVGVSFGRNLLKLGLKSGESREVTAIMRIQESESSTGILGDFRCKFKVEGQDKVETMDSYPLQPVMVGSYNVMDNNYEPCKYTRIDVEYTSEKKPQQKMVYDEGVMLQAIPVHIIGGKSKTKITLKDYNTKKCPLSSDKHKKAIFDGGTPPLDVKDGKIELDLKYDYGKDLDDSNLIEAWENGDYLKVAEEAAKFDRILKLLDYFLLPFDVVQRHELQVATCRHNHILELNMIPDIIWSLHVGFGRAYPDYSKLKKPLYNPKKSIRAQKQAVADARDGLLQGLEFEVGLTAEYNDGQVVDMKNSFIKQVEDASQKVEEVMGWFKLDNFFNFKDKDAQEEFNKRVVSDNEAIQYTGRKPNSSKARPSKLPIPVFMNIDTPMLFVGGTWQYDVNSSNKLSRKGTIYLEADPLVKVKGGIDLIACSQYIPVVGQIITAIIKGKDVLERGVNILSNGKVDVSVDIWFNIYLEGTVNFKGELAISDDDKTVALKAEGTLMLGVELGIKCAVEVKTITIKSKSKTITTIRGEIGLEGKVETGFTITPSLGYSSKGVQVEVGAKFEGVILDVSGTAKIEKTENKKKQAKPKKGKPQVEKEQDGYSFGKKFGDSFELVKEADLGTLEFNFSLKSE</sequence>
<dbReference type="RefSeq" id="WP_005794671.1">
    <property type="nucleotide sequence ID" value="NZ_JH724215.1"/>
</dbReference>
<protein>
    <submittedName>
        <fullName evidence="2">Uncharacterized protein</fullName>
    </submittedName>
</protein>
<dbReference type="Proteomes" id="UP000003879">
    <property type="component" value="Unassembled WGS sequence"/>
</dbReference>
<comment type="caution">
    <text evidence="2">The sequence shown here is derived from an EMBL/GenBank/DDBJ whole genome shotgun (WGS) entry which is preliminary data.</text>
</comment>
<reference evidence="2 3" key="1">
    <citation type="submission" date="2012-02" db="EMBL/GenBank/DDBJ databases">
        <title>The Genome Sequence of Bacteroides fragilis CL07T12C05.</title>
        <authorList>
            <consortium name="The Broad Institute Genome Sequencing Platform"/>
            <person name="Earl A."/>
            <person name="Ward D."/>
            <person name="Feldgarden M."/>
            <person name="Gevers D."/>
            <person name="Zitomersky N.L."/>
            <person name="Coyne M.J."/>
            <person name="Comstock L.E."/>
            <person name="Young S.K."/>
            <person name="Zeng Q."/>
            <person name="Gargeya S."/>
            <person name="Fitzgerald M."/>
            <person name="Haas B."/>
            <person name="Abouelleil A."/>
            <person name="Alvarado L."/>
            <person name="Arachchi H.M."/>
            <person name="Berlin A."/>
            <person name="Chapman S.B."/>
            <person name="Gearin G."/>
            <person name="Goldberg J."/>
            <person name="Griggs A."/>
            <person name="Gujja S."/>
            <person name="Hansen M."/>
            <person name="Heiman D."/>
            <person name="Howarth C."/>
            <person name="Larimer J."/>
            <person name="Lui A."/>
            <person name="MacDonald P.J.P."/>
            <person name="McCowen C."/>
            <person name="Montmayeur A."/>
            <person name="Murphy C."/>
            <person name="Neiman D."/>
            <person name="Pearson M."/>
            <person name="Priest M."/>
            <person name="Roberts A."/>
            <person name="Saif S."/>
            <person name="Shea T."/>
            <person name="Sisk P."/>
            <person name="Stolte C."/>
            <person name="Sykes S."/>
            <person name="Wortman J."/>
            <person name="Nusbaum C."/>
            <person name="Birren B."/>
        </authorList>
    </citation>
    <scope>NUCLEOTIDE SEQUENCE [LARGE SCALE GENOMIC DNA]</scope>
    <source>
        <strain evidence="2 3">CL07T12C05</strain>
    </source>
</reference>
<dbReference type="EMBL" id="AGXN01000012">
    <property type="protein sequence ID" value="EIY96049.1"/>
    <property type="molecule type" value="Genomic_DNA"/>
</dbReference>
<dbReference type="HOGENOM" id="CLU_363579_0_0_10"/>
<dbReference type="PATRIC" id="fig|997883.3.peg.2030"/>
<accession>A0A0E2ANX2</accession>
<evidence type="ECO:0000313" key="3">
    <source>
        <dbReference type="Proteomes" id="UP000003879"/>
    </source>
</evidence>
<dbReference type="AlphaFoldDB" id="A0A0E2ANX2"/>
<evidence type="ECO:0000256" key="1">
    <source>
        <dbReference type="SAM" id="MobiDB-lite"/>
    </source>
</evidence>
<evidence type="ECO:0000313" key="2">
    <source>
        <dbReference type="EMBL" id="EIY96049.1"/>
    </source>
</evidence>
<feature type="region of interest" description="Disordered" evidence="1">
    <location>
        <begin position="784"/>
        <end position="809"/>
    </location>
</feature>
<gene>
    <name evidence="2" type="ORF">HMPREF1056_01937</name>
</gene>
<proteinExistence type="predicted"/>
<organism evidence="2 3">
    <name type="scientific">Bacteroides fragilis CL07T12C05</name>
    <dbReference type="NCBI Taxonomy" id="997883"/>
    <lineage>
        <taxon>Bacteria</taxon>
        <taxon>Pseudomonadati</taxon>
        <taxon>Bacteroidota</taxon>
        <taxon>Bacteroidia</taxon>
        <taxon>Bacteroidales</taxon>
        <taxon>Bacteroidaceae</taxon>
        <taxon>Bacteroides</taxon>
    </lineage>
</organism>
<name>A0A0E2ANX2_BACFG</name>